<protein>
    <recommendedName>
        <fullName evidence="1">Endonuclease/exonuclease/phosphatase domain-containing protein</fullName>
    </recommendedName>
</protein>
<dbReference type="InterPro" id="IPR036691">
    <property type="entry name" value="Endo/exonu/phosph_ase_sf"/>
</dbReference>
<dbReference type="Pfam" id="PF14529">
    <property type="entry name" value="Exo_endo_phos_2"/>
    <property type="match status" value="1"/>
</dbReference>
<dbReference type="RefSeq" id="XP_009013375.1">
    <property type="nucleotide sequence ID" value="XM_009015127.1"/>
</dbReference>
<dbReference type="PANTHER" id="PTHR33273">
    <property type="entry name" value="DOMAIN-CONTAINING PROTEIN, PUTATIVE-RELATED"/>
    <property type="match status" value="1"/>
</dbReference>
<dbReference type="SUPFAM" id="SSF56219">
    <property type="entry name" value="DNase I-like"/>
    <property type="match status" value="1"/>
</dbReference>
<reference evidence="2 4" key="2">
    <citation type="journal article" date="2013" name="Nature">
        <title>Insights into bilaterian evolution from three spiralian genomes.</title>
        <authorList>
            <person name="Simakov O."/>
            <person name="Marletaz F."/>
            <person name="Cho S.J."/>
            <person name="Edsinger-Gonzales E."/>
            <person name="Havlak P."/>
            <person name="Hellsten U."/>
            <person name="Kuo D.H."/>
            <person name="Larsson T."/>
            <person name="Lv J."/>
            <person name="Arendt D."/>
            <person name="Savage R."/>
            <person name="Osoegawa K."/>
            <person name="de Jong P."/>
            <person name="Grimwood J."/>
            <person name="Chapman J.A."/>
            <person name="Shapiro H."/>
            <person name="Aerts A."/>
            <person name="Otillar R.P."/>
            <person name="Terry A.Y."/>
            <person name="Boore J.L."/>
            <person name="Grigoriev I.V."/>
            <person name="Lindberg D.R."/>
            <person name="Seaver E.C."/>
            <person name="Weisblat D.A."/>
            <person name="Putnam N.H."/>
            <person name="Rokhsar D.S."/>
        </authorList>
    </citation>
    <scope>NUCLEOTIDE SEQUENCE</scope>
</reference>
<dbReference type="Proteomes" id="UP000015101">
    <property type="component" value="Unassembled WGS sequence"/>
</dbReference>
<dbReference type="GeneID" id="20202756"/>
<dbReference type="AlphaFoldDB" id="T1F1Q6"/>
<evidence type="ECO:0000313" key="2">
    <source>
        <dbReference type="EMBL" id="ESO08445.1"/>
    </source>
</evidence>
<dbReference type="EMBL" id="AMQM01003254">
    <property type="status" value="NOT_ANNOTATED_CDS"/>
    <property type="molecule type" value="Genomic_DNA"/>
</dbReference>
<reference evidence="3" key="3">
    <citation type="submission" date="2015-06" db="UniProtKB">
        <authorList>
            <consortium name="EnsemblMetazoa"/>
        </authorList>
    </citation>
    <scope>IDENTIFICATION</scope>
</reference>
<dbReference type="eggNOG" id="KOG1075">
    <property type="taxonomic scope" value="Eukaryota"/>
</dbReference>
<accession>T1F1Q6</accession>
<keyword evidence="4" id="KW-1185">Reference proteome</keyword>
<name>T1F1Q6_HELRO</name>
<dbReference type="OMA" id="INHCESA"/>
<dbReference type="OrthoDB" id="415822at2759"/>
<evidence type="ECO:0000259" key="1">
    <source>
        <dbReference type="Pfam" id="PF14529"/>
    </source>
</evidence>
<proteinExistence type="predicted"/>
<dbReference type="InParanoid" id="T1F1Q6"/>
<dbReference type="GO" id="GO:0003824">
    <property type="term" value="F:catalytic activity"/>
    <property type="evidence" value="ECO:0007669"/>
    <property type="project" value="InterPro"/>
</dbReference>
<evidence type="ECO:0000313" key="3">
    <source>
        <dbReference type="EnsemblMetazoa" id="HelroP169288"/>
    </source>
</evidence>
<dbReference type="KEGG" id="hro:HELRODRAFT_169288"/>
<dbReference type="HOGENOM" id="CLU_112184_0_0_1"/>
<dbReference type="EMBL" id="KB096080">
    <property type="protein sequence ID" value="ESO08445.1"/>
    <property type="molecule type" value="Genomic_DNA"/>
</dbReference>
<sequence length="183" mass="20462">MKILQLNFNHCEAAHDLLMQTVRELKVDLAIILEPHKHIDTQPWEMDSSGKAVIWSCGKLPFQKVIKNTKTGFATAKMENVYFYSCYASPSLSFEEFVDFLDRLAQDANQYSSVAIAGDFNAWAVDWGSKETIARGNALLEAMATLDVVLLNNGDKPTFIRGERNSVVDLTFVSSCLVKGNYS</sequence>
<gene>
    <name evidence="3" type="primary">20202756</name>
    <name evidence="2" type="ORF">HELRODRAFT_169288</name>
</gene>
<dbReference type="CDD" id="cd09077">
    <property type="entry name" value="R1-I-EN"/>
    <property type="match status" value="1"/>
</dbReference>
<dbReference type="EnsemblMetazoa" id="HelroT169288">
    <property type="protein sequence ID" value="HelroP169288"/>
    <property type="gene ID" value="HelroG169288"/>
</dbReference>
<reference evidence="4" key="1">
    <citation type="submission" date="2012-12" db="EMBL/GenBank/DDBJ databases">
        <authorList>
            <person name="Hellsten U."/>
            <person name="Grimwood J."/>
            <person name="Chapman J.A."/>
            <person name="Shapiro H."/>
            <person name="Aerts A."/>
            <person name="Otillar R.P."/>
            <person name="Terry A.Y."/>
            <person name="Boore J.L."/>
            <person name="Simakov O."/>
            <person name="Marletaz F."/>
            <person name="Cho S.-J."/>
            <person name="Edsinger-Gonzales E."/>
            <person name="Havlak P."/>
            <person name="Kuo D.-H."/>
            <person name="Larsson T."/>
            <person name="Lv J."/>
            <person name="Arendt D."/>
            <person name="Savage R."/>
            <person name="Osoegawa K."/>
            <person name="de Jong P."/>
            <person name="Lindberg D.R."/>
            <person name="Seaver E.C."/>
            <person name="Weisblat D.A."/>
            <person name="Putnam N.H."/>
            <person name="Grigoriev I.V."/>
            <person name="Rokhsar D.S."/>
        </authorList>
    </citation>
    <scope>NUCLEOTIDE SEQUENCE</scope>
</reference>
<dbReference type="Gene3D" id="3.60.10.10">
    <property type="entry name" value="Endonuclease/exonuclease/phosphatase"/>
    <property type="match status" value="1"/>
</dbReference>
<feature type="domain" description="Endonuclease/exonuclease/phosphatase" evidence="1">
    <location>
        <begin position="81"/>
        <end position="176"/>
    </location>
</feature>
<dbReference type="InterPro" id="IPR005135">
    <property type="entry name" value="Endo/exonuclease/phosphatase"/>
</dbReference>
<dbReference type="CTD" id="20202756"/>
<evidence type="ECO:0000313" key="4">
    <source>
        <dbReference type="Proteomes" id="UP000015101"/>
    </source>
</evidence>
<dbReference type="PANTHER" id="PTHR33273:SF4">
    <property type="entry name" value="ENDONUCLEASE_EXONUCLEASE_PHOSPHATASE DOMAIN-CONTAINING PROTEIN"/>
    <property type="match status" value="1"/>
</dbReference>
<organism evidence="3 4">
    <name type="scientific">Helobdella robusta</name>
    <name type="common">Californian leech</name>
    <dbReference type="NCBI Taxonomy" id="6412"/>
    <lineage>
        <taxon>Eukaryota</taxon>
        <taxon>Metazoa</taxon>
        <taxon>Spiralia</taxon>
        <taxon>Lophotrochozoa</taxon>
        <taxon>Annelida</taxon>
        <taxon>Clitellata</taxon>
        <taxon>Hirudinea</taxon>
        <taxon>Rhynchobdellida</taxon>
        <taxon>Glossiphoniidae</taxon>
        <taxon>Helobdella</taxon>
    </lineage>
</organism>